<protein>
    <submittedName>
        <fullName evidence="2">Uncharacterized protein</fullName>
    </submittedName>
</protein>
<keyword evidence="1" id="KW-0732">Signal</keyword>
<name>A0ABW1QTX7_9ACTN</name>
<evidence type="ECO:0000313" key="3">
    <source>
        <dbReference type="Proteomes" id="UP001596098"/>
    </source>
</evidence>
<evidence type="ECO:0000256" key="1">
    <source>
        <dbReference type="SAM" id="SignalP"/>
    </source>
</evidence>
<dbReference type="Proteomes" id="UP001596098">
    <property type="component" value="Unassembled WGS sequence"/>
</dbReference>
<sequence length="195" mass="21227">MKVRALLAVVLVAASLSLLPSRTLTAEAAPQRTTVVVKAPTCNGCTIVVERVLDRRTGRAWSQRRTVRSGRATFSIPTAYTRGSTFWVAKDKRYTAVRDAVPLVVTRFGASATGARVKATWLSSYRTARVCWGGTDKSRVTVGLGTASSPGYASRASTRKTRIQRHYWFRPTLASQGPRLPVRGGVVGTQDDVRC</sequence>
<keyword evidence="3" id="KW-1185">Reference proteome</keyword>
<reference evidence="3" key="1">
    <citation type="journal article" date="2019" name="Int. J. Syst. Evol. Microbiol.">
        <title>The Global Catalogue of Microorganisms (GCM) 10K type strain sequencing project: providing services to taxonomists for standard genome sequencing and annotation.</title>
        <authorList>
            <consortium name="The Broad Institute Genomics Platform"/>
            <consortium name="The Broad Institute Genome Sequencing Center for Infectious Disease"/>
            <person name="Wu L."/>
            <person name="Ma J."/>
        </authorList>
    </citation>
    <scope>NUCLEOTIDE SEQUENCE [LARGE SCALE GENOMIC DNA]</scope>
    <source>
        <strain evidence="3">DFY28</strain>
    </source>
</reference>
<feature type="signal peptide" evidence="1">
    <location>
        <begin position="1"/>
        <end position="28"/>
    </location>
</feature>
<organism evidence="2 3">
    <name type="scientific">Nocardioides yefusunii</name>
    <dbReference type="NCBI Taxonomy" id="2500546"/>
    <lineage>
        <taxon>Bacteria</taxon>
        <taxon>Bacillati</taxon>
        <taxon>Actinomycetota</taxon>
        <taxon>Actinomycetes</taxon>
        <taxon>Propionibacteriales</taxon>
        <taxon>Nocardioidaceae</taxon>
        <taxon>Nocardioides</taxon>
    </lineage>
</organism>
<proteinExistence type="predicted"/>
<gene>
    <name evidence="2" type="ORF">ACFPWU_04580</name>
</gene>
<comment type="caution">
    <text evidence="2">The sequence shown here is derived from an EMBL/GenBank/DDBJ whole genome shotgun (WGS) entry which is preliminary data.</text>
</comment>
<dbReference type="EMBL" id="JBHSQI010000002">
    <property type="protein sequence ID" value="MFC6152944.1"/>
    <property type="molecule type" value="Genomic_DNA"/>
</dbReference>
<dbReference type="RefSeq" id="WP_128219435.1">
    <property type="nucleotide sequence ID" value="NZ_CP034929.1"/>
</dbReference>
<accession>A0ABW1QTX7</accession>
<feature type="chain" id="PRO_5045142577" evidence="1">
    <location>
        <begin position="29"/>
        <end position="195"/>
    </location>
</feature>
<evidence type="ECO:0000313" key="2">
    <source>
        <dbReference type="EMBL" id="MFC6152944.1"/>
    </source>
</evidence>